<reference evidence="3" key="1">
    <citation type="submission" date="2022-11" db="UniProtKB">
        <authorList>
            <consortium name="WormBaseParasite"/>
        </authorList>
    </citation>
    <scope>IDENTIFICATION</scope>
</reference>
<dbReference type="InterPro" id="IPR036397">
    <property type="entry name" value="RNaseH_sf"/>
</dbReference>
<feature type="domain" description="DUF4817" evidence="1">
    <location>
        <begin position="19"/>
        <end position="58"/>
    </location>
</feature>
<name>A0A914YGN8_9BILA</name>
<dbReference type="Pfam" id="PF16087">
    <property type="entry name" value="DUF4817"/>
    <property type="match status" value="1"/>
</dbReference>
<dbReference type="PANTHER" id="PTHR47326:SF1">
    <property type="entry name" value="HTH PSQ-TYPE DOMAIN-CONTAINING PROTEIN"/>
    <property type="match status" value="1"/>
</dbReference>
<evidence type="ECO:0000313" key="2">
    <source>
        <dbReference type="Proteomes" id="UP000887577"/>
    </source>
</evidence>
<dbReference type="AlphaFoldDB" id="A0A914YGN8"/>
<dbReference type="Gene3D" id="3.30.420.10">
    <property type="entry name" value="Ribonuclease H-like superfamily/Ribonuclease H"/>
    <property type="match status" value="1"/>
</dbReference>
<organism evidence="2 3">
    <name type="scientific">Panagrolaimus superbus</name>
    <dbReference type="NCBI Taxonomy" id="310955"/>
    <lineage>
        <taxon>Eukaryota</taxon>
        <taxon>Metazoa</taxon>
        <taxon>Ecdysozoa</taxon>
        <taxon>Nematoda</taxon>
        <taxon>Chromadorea</taxon>
        <taxon>Rhabditida</taxon>
        <taxon>Tylenchina</taxon>
        <taxon>Panagrolaimomorpha</taxon>
        <taxon>Panagrolaimoidea</taxon>
        <taxon>Panagrolaimidae</taxon>
        <taxon>Panagrolaimus</taxon>
    </lineage>
</organism>
<accession>A0A914YGN8</accession>
<dbReference type="PANTHER" id="PTHR47326">
    <property type="entry name" value="TRANSPOSABLE ELEMENT TC3 TRANSPOSASE-LIKE PROTEIN"/>
    <property type="match status" value="1"/>
</dbReference>
<dbReference type="GO" id="GO:0003676">
    <property type="term" value="F:nucleic acid binding"/>
    <property type="evidence" value="ECO:0007669"/>
    <property type="project" value="InterPro"/>
</dbReference>
<protein>
    <submittedName>
        <fullName evidence="3">DUF4817 domain-containing protein</fullName>
    </submittedName>
</protein>
<keyword evidence="2" id="KW-1185">Reference proteome</keyword>
<dbReference type="InterPro" id="IPR032135">
    <property type="entry name" value="DUF4817"/>
</dbReference>
<dbReference type="Proteomes" id="UP000887577">
    <property type="component" value="Unplaced"/>
</dbReference>
<dbReference type="WBParaSite" id="PSU_v2.g16497.t1">
    <property type="protein sequence ID" value="PSU_v2.g16497.t1"/>
    <property type="gene ID" value="PSU_v2.g16497"/>
</dbReference>
<proteinExistence type="predicted"/>
<sequence>MVFTNPEKALCVLWLNEFQSPTAVQNQFRLRYGENRRVPDRKSIREWATKFENNGSVQRKKRINTRFVKTEEAVQNVLEIFAAEPHMNQRLAENELGISVQRILKEVKWHPYKMQNVQALYPGNLQCRVTFAQNQLDVLVAEPDFFNRIDWSDEAHFHLDGGVNTHNLRYWSEENPHWYRSKELHPPRVTVWAAMRGAGIIGPYFFNVNVNGDNYLDMLQNFYLPAIQNRPSFAYQVFQQDGAPPHWRLTVRDWLNANFPNRWIGRLPSPMQWPPRIIEAFNEVPAEMIRRVIVECERRLRKCIEVGGESVEIR</sequence>
<evidence type="ECO:0000259" key="1">
    <source>
        <dbReference type="Pfam" id="PF16087"/>
    </source>
</evidence>
<evidence type="ECO:0000313" key="3">
    <source>
        <dbReference type="WBParaSite" id="PSU_v2.g16497.t1"/>
    </source>
</evidence>